<name>B9SUG1_RICCO</name>
<evidence type="ECO:0000313" key="1">
    <source>
        <dbReference type="EMBL" id="EEF32775.1"/>
    </source>
</evidence>
<proteinExistence type="predicted"/>
<dbReference type="InParanoid" id="B9SUG1"/>
<accession>B9SUG1</accession>
<protein>
    <submittedName>
        <fullName evidence="1">Uncharacterized protein</fullName>
    </submittedName>
</protein>
<keyword evidence="2" id="KW-1185">Reference proteome</keyword>
<reference evidence="2" key="1">
    <citation type="journal article" date="2010" name="Nat. Biotechnol.">
        <title>Draft genome sequence of the oilseed species Ricinus communis.</title>
        <authorList>
            <person name="Chan A.P."/>
            <person name="Crabtree J."/>
            <person name="Zhao Q."/>
            <person name="Lorenzi H."/>
            <person name="Orvis J."/>
            <person name="Puiu D."/>
            <person name="Melake-Berhan A."/>
            <person name="Jones K.M."/>
            <person name="Redman J."/>
            <person name="Chen G."/>
            <person name="Cahoon E.B."/>
            <person name="Gedil M."/>
            <person name="Stanke M."/>
            <person name="Haas B.J."/>
            <person name="Wortman J.R."/>
            <person name="Fraser-Liggett C.M."/>
            <person name="Ravel J."/>
            <person name="Rabinowicz P.D."/>
        </authorList>
    </citation>
    <scope>NUCLEOTIDE SEQUENCE [LARGE SCALE GENOMIC DNA]</scope>
    <source>
        <strain evidence="2">cv. Hale</strain>
    </source>
</reference>
<evidence type="ECO:0000313" key="2">
    <source>
        <dbReference type="Proteomes" id="UP000008311"/>
    </source>
</evidence>
<dbReference type="EMBL" id="EQ974146">
    <property type="protein sequence ID" value="EEF32775.1"/>
    <property type="molecule type" value="Genomic_DNA"/>
</dbReference>
<dbReference type="AlphaFoldDB" id="B9SUG1"/>
<dbReference type="Proteomes" id="UP000008311">
    <property type="component" value="Unassembled WGS sequence"/>
</dbReference>
<sequence>MVNPIGPFLIISWVAYRRLPYMRSDVSKEILGSNKRINKERTVTYPPIGHNMKDIRERFDEIAAQKGKKYHLTEAFEIIRCPELFSAPEEMHCLTALRELKISLRPELCERCNPPETGEDWSNIHFQEQCNNCCSVLLYHSFRFAY</sequence>
<gene>
    <name evidence="1" type="ORF">RCOM_0751520</name>
</gene>
<organism evidence="1 2">
    <name type="scientific">Ricinus communis</name>
    <name type="common">Castor bean</name>
    <dbReference type="NCBI Taxonomy" id="3988"/>
    <lineage>
        <taxon>Eukaryota</taxon>
        <taxon>Viridiplantae</taxon>
        <taxon>Streptophyta</taxon>
        <taxon>Embryophyta</taxon>
        <taxon>Tracheophyta</taxon>
        <taxon>Spermatophyta</taxon>
        <taxon>Magnoliopsida</taxon>
        <taxon>eudicotyledons</taxon>
        <taxon>Gunneridae</taxon>
        <taxon>Pentapetalae</taxon>
        <taxon>rosids</taxon>
        <taxon>fabids</taxon>
        <taxon>Malpighiales</taxon>
        <taxon>Euphorbiaceae</taxon>
        <taxon>Acalyphoideae</taxon>
        <taxon>Acalypheae</taxon>
        <taxon>Ricinus</taxon>
    </lineage>
</organism>